<evidence type="ECO:0000259" key="1">
    <source>
        <dbReference type="PROSITE" id="PS50304"/>
    </source>
</evidence>
<dbReference type="Pfam" id="PF00567">
    <property type="entry name" value="TUDOR"/>
    <property type="match status" value="1"/>
</dbReference>
<keyword evidence="2" id="KW-0418">Kinase</keyword>
<accession>A0A087UZH2</accession>
<evidence type="ECO:0000313" key="3">
    <source>
        <dbReference type="Proteomes" id="UP000054359"/>
    </source>
</evidence>
<dbReference type="PROSITE" id="PS50304">
    <property type="entry name" value="TUDOR"/>
    <property type="match status" value="1"/>
</dbReference>
<keyword evidence="3" id="KW-1185">Reference proteome</keyword>
<dbReference type="Proteomes" id="UP000054359">
    <property type="component" value="Unassembled WGS sequence"/>
</dbReference>
<dbReference type="GO" id="GO:0016301">
    <property type="term" value="F:kinase activity"/>
    <property type="evidence" value="ECO:0007669"/>
    <property type="project" value="UniProtKB-KW"/>
</dbReference>
<dbReference type="PANTHER" id="PTHR22948">
    <property type="entry name" value="TUDOR DOMAIN CONTAINING PROTEIN"/>
    <property type="match status" value="1"/>
</dbReference>
<dbReference type="SUPFAM" id="SSF50199">
    <property type="entry name" value="Staphylococcal nuclease"/>
    <property type="match status" value="1"/>
</dbReference>
<gene>
    <name evidence="2" type="ORF">X975_22387</name>
</gene>
<dbReference type="OMA" id="ARWIAYP"/>
<protein>
    <submittedName>
        <fullName evidence="2">A-kinase anchor protein 1, mitochondrial</fullName>
    </submittedName>
</protein>
<reference evidence="2 3" key="1">
    <citation type="submission" date="2013-11" db="EMBL/GenBank/DDBJ databases">
        <title>Genome sequencing of Stegodyphus mimosarum.</title>
        <authorList>
            <person name="Bechsgaard J."/>
        </authorList>
    </citation>
    <scope>NUCLEOTIDE SEQUENCE [LARGE SCALE GENOMIC DNA]</scope>
</reference>
<evidence type="ECO:0000313" key="2">
    <source>
        <dbReference type="EMBL" id="KFM82761.1"/>
    </source>
</evidence>
<dbReference type="AlphaFoldDB" id="A0A087UZH2"/>
<dbReference type="InterPro" id="IPR050621">
    <property type="entry name" value="Tudor_domain_containing"/>
</dbReference>
<dbReference type="InterPro" id="IPR002999">
    <property type="entry name" value="Tudor"/>
</dbReference>
<name>A0A087UZH2_STEMI</name>
<keyword evidence="2" id="KW-0808">Transferase</keyword>
<dbReference type="EMBL" id="KK122468">
    <property type="protein sequence ID" value="KFM82761.1"/>
    <property type="molecule type" value="Genomic_DNA"/>
</dbReference>
<dbReference type="SMART" id="SM00333">
    <property type="entry name" value="TUDOR"/>
    <property type="match status" value="1"/>
</dbReference>
<dbReference type="Gene3D" id="2.40.50.90">
    <property type="match status" value="1"/>
</dbReference>
<feature type="non-terminal residue" evidence="2">
    <location>
        <position position="194"/>
    </location>
</feature>
<sequence length="194" mass="21870">MLCATVNAGHFFLQQPTHPTFHSLLAMTQQMTAFYSETNTPTLNYLAKGYVCVARLSDCSVPGLDGWYRAEIDEVFEDTGECRLKFLDYGGYAVVPRTVLRQIRIDFMQVPFQATECYLGSVTFLDGENGWSAEATAAFEELAQGQIVQGYIVGYAENRVPYVHLYKITGATNIFINRELVMRGLARWIAYPPH</sequence>
<dbReference type="PANTHER" id="PTHR22948:SF65">
    <property type="entry name" value="A-KINASE ANCHORING PROTEIN 1"/>
    <property type="match status" value="1"/>
</dbReference>
<proteinExistence type="predicted"/>
<dbReference type="STRING" id="407821.A0A087UZH2"/>
<dbReference type="Gene3D" id="2.30.30.140">
    <property type="match status" value="1"/>
</dbReference>
<dbReference type="SUPFAM" id="SSF63748">
    <property type="entry name" value="Tudor/PWWP/MBT"/>
    <property type="match status" value="1"/>
</dbReference>
<dbReference type="InterPro" id="IPR047367">
    <property type="entry name" value="Tudor_AKAP1"/>
</dbReference>
<feature type="domain" description="Tudor" evidence="1">
    <location>
        <begin position="45"/>
        <end position="110"/>
    </location>
</feature>
<dbReference type="GO" id="GO:0005737">
    <property type="term" value="C:cytoplasm"/>
    <property type="evidence" value="ECO:0007669"/>
    <property type="project" value="UniProtKB-ARBA"/>
</dbReference>
<organism evidence="2 3">
    <name type="scientific">Stegodyphus mimosarum</name>
    <name type="common">African social velvet spider</name>
    <dbReference type="NCBI Taxonomy" id="407821"/>
    <lineage>
        <taxon>Eukaryota</taxon>
        <taxon>Metazoa</taxon>
        <taxon>Ecdysozoa</taxon>
        <taxon>Arthropoda</taxon>
        <taxon>Chelicerata</taxon>
        <taxon>Arachnida</taxon>
        <taxon>Araneae</taxon>
        <taxon>Araneomorphae</taxon>
        <taxon>Entelegynae</taxon>
        <taxon>Eresoidea</taxon>
        <taxon>Eresidae</taxon>
        <taxon>Stegodyphus</taxon>
    </lineage>
</organism>
<dbReference type="CDD" id="cd20407">
    <property type="entry name" value="Tudor_AKAP1"/>
    <property type="match status" value="1"/>
</dbReference>
<dbReference type="OrthoDB" id="6437282at2759"/>
<dbReference type="InterPro" id="IPR035437">
    <property type="entry name" value="SNase_OB-fold_sf"/>
</dbReference>